<gene>
    <name evidence="3" type="ORF">ARMGADRAFT_1032291</name>
</gene>
<dbReference type="OrthoDB" id="2983007at2759"/>
<proteinExistence type="predicted"/>
<dbReference type="Proteomes" id="UP000217790">
    <property type="component" value="Unassembled WGS sequence"/>
</dbReference>
<sequence length="313" mass="33818">MAAAQTNTPPDLTDAEKAVIFQELDVVLNATILYSLLCEINSMFVNHGQNLLTKFVVYISPGTVTSIGAGVVGAICSILADSTMCRFDVVGWSGDDVFKIIGTYKGYINPYGSIFGYIIYTFFVLASTLWCTSLIIYRVVTVTRAGGGLKDYRHVLEVLVESLALYSISLILCIAFLARNDISLIYFDTLAAAARGIAPTLLVGRVAAGHARPDTSWQGSVISGSLRFKVKSESRSSQPNSMISQDLEAPEQEVDKEYGHFAPVADSQEGGACEDGSEVRRLGDVSVDSGSHDICQDSSGMQQEKDVEYGHHT</sequence>
<feature type="transmembrane region" description="Helical" evidence="2">
    <location>
        <begin position="56"/>
        <end position="80"/>
    </location>
</feature>
<name>A0A2H3D693_ARMGA</name>
<feature type="compositionally biased region" description="Basic and acidic residues" evidence="1">
    <location>
        <begin position="303"/>
        <end position="313"/>
    </location>
</feature>
<evidence type="ECO:0000313" key="4">
    <source>
        <dbReference type="Proteomes" id="UP000217790"/>
    </source>
</evidence>
<feature type="transmembrane region" description="Helical" evidence="2">
    <location>
        <begin position="114"/>
        <end position="137"/>
    </location>
</feature>
<keyword evidence="2" id="KW-1133">Transmembrane helix</keyword>
<accession>A0A2H3D693</accession>
<keyword evidence="2" id="KW-0812">Transmembrane</keyword>
<feature type="transmembrane region" description="Helical" evidence="2">
    <location>
        <begin position="158"/>
        <end position="178"/>
    </location>
</feature>
<organism evidence="3 4">
    <name type="scientific">Armillaria gallica</name>
    <name type="common">Bulbous honey fungus</name>
    <name type="synonym">Armillaria bulbosa</name>
    <dbReference type="NCBI Taxonomy" id="47427"/>
    <lineage>
        <taxon>Eukaryota</taxon>
        <taxon>Fungi</taxon>
        <taxon>Dikarya</taxon>
        <taxon>Basidiomycota</taxon>
        <taxon>Agaricomycotina</taxon>
        <taxon>Agaricomycetes</taxon>
        <taxon>Agaricomycetidae</taxon>
        <taxon>Agaricales</taxon>
        <taxon>Marasmiineae</taxon>
        <taxon>Physalacriaceae</taxon>
        <taxon>Armillaria</taxon>
    </lineage>
</organism>
<dbReference type="InParanoid" id="A0A2H3D693"/>
<evidence type="ECO:0000256" key="2">
    <source>
        <dbReference type="SAM" id="Phobius"/>
    </source>
</evidence>
<dbReference type="EMBL" id="KZ293664">
    <property type="protein sequence ID" value="PBK90781.1"/>
    <property type="molecule type" value="Genomic_DNA"/>
</dbReference>
<dbReference type="AlphaFoldDB" id="A0A2H3D693"/>
<evidence type="ECO:0000256" key="1">
    <source>
        <dbReference type="SAM" id="MobiDB-lite"/>
    </source>
</evidence>
<feature type="region of interest" description="Disordered" evidence="1">
    <location>
        <begin position="261"/>
        <end position="313"/>
    </location>
</feature>
<keyword evidence="2" id="KW-0472">Membrane</keyword>
<evidence type="ECO:0000313" key="3">
    <source>
        <dbReference type="EMBL" id="PBK90781.1"/>
    </source>
</evidence>
<evidence type="ECO:0008006" key="5">
    <source>
        <dbReference type="Google" id="ProtNLM"/>
    </source>
</evidence>
<reference evidence="4" key="1">
    <citation type="journal article" date="2017" name="Nat. Ecol. Evol.">
        <title>Genome expansion and lineage-specific genetic innovations in the forest pathogenic fungi Armillaria.</title>
        <authorList>
            <person name="Sipos G."/>
            <person name="Prasanna A.N."/>
            <person name="Walter M.C."/>
            <person name="O'Connor E."/>
            <person name="Balint B."/>
            <person name="Krizsan K."/>
            <person name="Kiss B."/>
            <person name="Hess J."/>
            <person name="Varga T."/>
            <person name="Slot J."/>
            <person name="Riley R."/>
            <person name="Boka B."/>
            <person name="Rigling D."/>
            <person name="Barry K."/>
            <person name="Lee J."/>
            <person name="Mihaltcheva S."/>
            <person name="LaButti K."/>
            <person name="Lipzen A."/>
            <person name="Waldron R."/>
            <person name="Moloney N.M."/>
            <person name="Sperisen C."/>
            <person name="Kredics L."/>
            <person name="Vagvoelgyi C."/>
            <person name="Patrignani A."/>
            <person name="Fitzpatrick D."/>
            <person name="Nagy I."/>
            <person name="Doyle S."/>
            <person name="Anderson J.B."/>
            <person name="Grigoriev I.V."/>
            <person name="Gueldener U."/>
            <person name="Muensterkoetter M."/>
            <person name="Nagy L.G."/>
        </authorList>
    </citation>
    <scope>NUCLEOTIDE SEQUENCE [LARGE SCALE GENOMIC DNA]</scope>
    <source>
        <strain evidence="4">Ar21-2</strain>
    </source>
</reference>
<keyword evidence="4" id="KW-1185">Reference proteome</keyword>
<protein>
    <recommendedName>
        <fullName evidence="5">Transmembrane protein</fullName>
    </recommendedName>
</protein>